<dbReference type="PANTHER" id="PTHR13800:SF1">
    <property type="entry name" value="TRANSIENT RECEPTOR POTENTIAL CATION CHANNEL TRPM"/>
    <property type="match status" value="1"/>
</dbReference>
<keyword evidence="10" id="KW-1185">Reference proteome</keyword>
<feature type="compositionally biased region" description="Basic and acidic residues" evidence="5">
    <location>
        <begin position="655"/>
        <end position="667"/>
    </location>
</feature>
<evidence type="ECO:0000256" key="4">
    <source>
        <dbReference type="ARBA" id="ARBA00023136"/>
    </source>
</evidence>
<evidence type="ECO:0000313" key="10">
    <source>
        <dbReference type="Proteomes" id="UP000283509"/>
    </source>
</evidence>
<organism evidence="9 10">
    <name type="scientific">Penaeus vannamei</name>
    <name type="common">Whiteleg shrimp</name>
    <name type="synonym">Litopenaeus vannamei</name>
    <dbReference type="NCBI Taxonomy" id="6689"/>
    <lineage>
        <taxon>Eukaryota</taxon>
        <taxon>Metazoa</taxon>
        <taxon>Ecdysozoa</taxon>
        <taxon>Arthropoda</taxon>
        <taxon>Crustacea</taxon>
        <taxon>Multicrustacea</taxon>
        <taxon>Malacostraca</taxon>
        <taxon>Eumalacostraca</taxon>
        <taxon>Eucarida</taxon>
        <taxon>Decapoda</taxon>
        <taxon>Dendrobranchiata</taxon>
        <taxon>Penaeoidea</taxon>
        <taxon>Penaeidae</taxon>
        <taxon>Penaeus</taxon>
    </lineage>
</organism>
<dbReference type="InterPro" id="IPR037162">
    <property type="entry name" value="TRPM_tetra_sf"/>
</dbReference>
<feature type="transmembrane region" description="Helical" evidence="6">
    <location>
        <begin position="130"/>
        <end position="149"/>
    </location>
</feature>
<gene>
    <name evidence="9" type="ORF">C7M84_010535</name>
</gene>
<feature type="domain" description="TRPM tetramerisation" evidence="8">
    <location>
        <begin position="459"/>
        <end position="509"/>
    </location>
</feature>
<evidence type="ECO:0000256" key="1">
    <source>
        <dbReference type="ARBA" id="ARBA00004141"/>
    </source>
</evidence>
<feature type="transmembrane region" description="Helical" evidence="6">
    <location>
        <begin position="264"/>
        <end position="281"/>
    </location>
</feature>
<dbReference type="Gene3D" id="1.20.5.1010">
    <property type="entry name" value="TRPM, tetramerisation domain"/>
    <property type="match status" value="1"/>
</dbReference>
<evidence type="ECO:0000256" key="6">
    <source>
        <dbReference type="SAM" id="Phobius"/>
    </source>
</evidence>
<dbReference type="InterPro" id="IPR050927">
    <property type="entry name" value="TRPM"/>
</dbReference>
<comment type="subcellular location">
    <subcellularLocation>
        <location evidence="1">Membrane</location>
        <topology evidence="1">Multi-pass membrane protein</topology>
    </subcellularLocation>
</comment>
<dbReference type="STRING" id="6689.A0A3R7PMB0"/>
<dbReference type="GO" id="GO:0030001">
    <property type="term" value="P:metal ion transport"/>
    <property type="evidence" value="ECO:0007669"/>
    <property type="project" value="TreeGrafter"/>
</dbReference>
<feature type="compositionally biased region" description="Basic and acidic residues" evidence="5">
    <location>
        <begin position="956"/>
        <end position="971"/>
    </location>
</feature>
<feature type="region of interest" description="Disordered" evidence="5">
    <location>
        <begin position="868"/>
        <end position="971"/>
    </location>
</feature>
<keyword evidence="9" id="KW-0675">Receptor</keyword>
<reference evidence="9 10" key="1">
    <citation type="submission" date="2018-04" db="EMBL/GenBank/DDBJ databases">
        <authorList>
            <person name="Zhang X."/>
            <person name="Yuan J."/>
            <person name="Li F."/>
            <person name="Xiang J."/>
        </authorList>
    </citation>
    <scope>NUCLEOTIDE SEQUENCE [LARGE SCALE GENOMIC DNA]</scope>
    <source>
        <tissue evidence="9">Muscle</tissue>
    </source>
</reference>
<dbReference type="Proteomes" id="UP000283509">
    <property type="component" value="Unassembled WGS sequence"/>
</dbReference>
<evidence type="ECO:0000259" key="7">
    <source>
        <dbReference type="Pfam" id="PF00520"/>
    </source>
</evidence>
<dbReference type="OrthoDB" id="301415at2759"/>
<feature type="region of interest" description="Disordered" evidence="5">
    <location>
        <begin position="522"/>
        <end position="550"/>
    </location>
</feature>
<feature type="region of interest" description="Disordered" evidence="5">
    <location>
        <begin position="566"/>
        <end position="616"/>
    </location>
</feature>
<evidence type="ECO:0000256" key="5">
    <source>
        <dbReference type="SAM" id="MobiDB-lite"/>
    </source>
</evidence>
<dbReference type="SUPFAM" id="SSF50249">
    <property type="entry name" value="Nucleic acid-binding proteins"/>
    <property type="match status" value="1"/>
</dbReference>
<name>A0A3R7PMB0_PENVA</name>
<sequence>MPEVGSIVTCRVLTVNPNQASVSILCVGFHLLHTPVSGTVRKQNVRDHQIDLAPLCNSSNAAQLSSACLTPPASEAPTTVDGNDTTVRQNGASMGHLSVLDSTVFTDLHSKQLPARTKFYEFYNAPISKFWAHSMAYVFFLCLFTYLVLVKLPKQPQWMEWYVVAYISTLLLEKIREILSTEPVELKQKIAVWSDKLWNVFDLIFTVLFLIGLCLRLQEQTMQAGRVIYCVDIIYWYLRVLEILSANKYLGPLVMMMGKMIKNMAYFVVLLLVVLMAFGVCRQSILFPNEEPHWRLARHIFYQPYFMLYGEVFAGDIDPECGGEGQIPCHPGRWITPTVMSMYLLVANILLINLLIAVFNNIFTSVNAISHQVWMFQRFQVVMEFEEKPVFPPPLIILSHIHRAIKYCFRRWKGKPFLYDNGLKLFLDGESLERVHDFEEECVDGYNREKEQKEQMSTEERVRVMAERSESLMQRVEDMHGKFLAAMSSLNSLDFHVKRLEEIAEQTKNSYAVVHRFMLSHVGRPRRSSSPRSGSASPRSDGGTPRSLSQTSLHQLLEEAERQMLRKPLQEPETSDKEQSDTTDAEHETSNKFLKSSPTAQSSREPGKSTTVDEGIVRGFSLDPVNISAEARKVKTQGRRKNRLDSESGSSLGRASRERKLSGERKSSIRKSSRKGSDGARAFSPSRPTKDSGDTTIVTTPIFTFTSEYTSLADELETACMARLSPPSSPNLHYPHRSDPHSRRRHFSESASISITICPNPLRDAEEADYQLMEGLIQRRMHRDSENLAVSLEDLCSVQTDMSDNEEGVTPIRSRRGSRAAELRKRHSTSSLDNAPSQLLAVPGAVQMATSYTISPTTLQAALRGEDGVRLASSTPGTPGARRSSLRGDLHHQWASSSALPATGGWLSPRIPRPRTPPFIHPDNPASSSVDGEGARNVSQGEEHPHMSTLQVPSIRESEGRPRDTITETEC</sequence>
<dbReference type="AlphaFoldDB" id="A0A3R7PMB0"/>
<dbReference type="InterPro" id="IPR012340">
    <property type="entry name" value="NA-bd_OB-fold"/>
</dbReference>
<reference evidence="9 10" key="2">
    <citation type="submission" date="2019-01" db="EMBL/GenBank/DDBJ databases">
        <title>The decoding of complex shrimp genome reveals the adaptation for benthos swimmer, frequently molting mechanism and breeding impact on genome.</title>
        <authorList>
            <person name="Sun Y."/>
            <person name="Gao Y."/>
            <person name="Yu Y."/>
        </authorList>
    </citation>
    <scope>NUCLEOTIDE SEQUENCE [LARGE SCALE GENOMIC DNA]</scope>
    <source>
        <tissue evidence="9">Muscle</tissue>
    </source>
</reference>
<proteinExistence type="predicted"/>
<dbReference type="GO" id="GO:0051262">
    <property type="term" value="P:protein tetramerization"/>
    <property type="evidence" value="ECO:0007669"/>
    <property type="project" value="InterPro"/>
</dbReference>
<feature type="region of interest" description="Disordered" evidence="5">
    <location>
        <begin position="628"/>
        <end position="696"/>
    </location>
</feature>
<keyword evidence="4 6" id="KW-0472">Membrane</keyword>
<evidence type="ECO:0000313" key="9">
    <source>
        <dbReference type="EMBL" id="ROT71148.1"/>
    </source>
</evidence>
<protein>
    <submittedName>
        <fullName evidence="9">Putative transient receptor potential cation channel trpm isoform X6</fullName>
    </submittedName>
</protein>
<feature type="transmembrane region" description="Helical" evidence="6">
    <location>
        <begin position="342"/>
        <end position="363"/>
    </location>
</feature>
<evidence type="ECO:0000256" key="3">
    <source>
        <dbReference type="ARBA" id="ARBA00022989"/>
    </source>
</evidence>
<feature type="transmembrane region" description="Helical" evidence="6">
    <location>
        <begin position="197"/>
        <end position="215"/>
    </location>
</feature>
<dbReference type="GO" id="GO:0005886">
    <property type="term" value="C:plasma membrane"/>
    <property type="evidence" value="ECO:0007669"/>
    <property type="project" value="TreeGrafter"/>
</dbReference>
<dbReference type="Gene3D" id="2.40.50.140">
    <property type="entry name" value="Nucleic acid-binding proteins"/>
    <property type="match status" value="1"/>
</dbReference>
<comment type="caution">
    <text evidence="9">The sequence shown here is derived from an EMBL/GenBank/DDBJ whole genome shotgun (WGS) entry which is preliminary data.</text>
</comment>
<dbReference type="PANTHER" id="PTHR13800">
    <property type="entry name" value="TRANSIENT RECEPTOR POTENTIAL CATION CHANNEL, SUBFAMILY M, MEMBER 6"/>
    <property type="match status" value="1"/>
</dbReference>
<feature type="compositionally biased region" description="Polar residues" evidence="5">
    <location>
        <begin position="591"/>
        <end position="612"/>
    </location>
</feature>
<feature type="compositionally biased region" description="Low complexity" evidence="5">
    <location>
        <begin position="530"/>
        <end position="543"/>
    </location>
</feature>
<feature type="compositionally biased region" description="Basic and acidic residues" evidence="5">
    <location>
        <begin position="566"/>
        <end position="590"/>
    </location>
</feature>
<feature type="region of interest" description="Disordered" evidence="5">
    <location>
        <begin position="724"/>
        <end position="745"/>
    </location>
</feature>
<dbReference type="InterPro" id="IPR032415">
    <property type="entry name" value="TRPM_tetra"/>
</dbReference>
<feature type="region of interest" description="Disordered" evidence="5">
    <location>
        <begin position="802"/>
        <end position="835"/>
    </location>
</feature>
<feature type="domain" description="Ion transport" evidence="7">
    <location>
        <begin position="136"/>
        <end position="367"/>
    </location>
</feature>
<dbReference type="EMBL" id="QCYY01002336">
    <property type="protein sequence ID" value="ROT71148.1"/>
    <property type="molecule type" value="Genomic_DNA"/>
</dbReference>
<accession>A0A3R7PMB0</accession>
<dbReference type="Pfam" id="PF16519">
    <property type="entry name" value="TRPM_tetra"/>
    <property type="match status" value="1"/>
</dbReference>
<dbReference type="Pfam" id="PF00520">
    <property type="entry name" value="Ion_trans"/>
    <property type="match status" value="1"/>
</dbReference>
<keyword evidence="2 6" id="KW-0812">Transmembrane</keyword>
<keyword evidence="3 6" id="KW-1133">Transmembrane helix</keyword>
<dbReference type="InterPro" id="IPR005821">
    <property type="entry name" value="Ion_trans_dom"/>
</dbReference>
<dbReference type="GO" id="GO:0005261">
    <property type="term" value="F:monoatomic cation channel activity"/>
    <property type="evidence" value="ECO:0007669"/>
    <property type="project" value="TreeGrafter"/>
</dbReference>
<evidence type="ECO:0000259" key="8">
    <source>
        <dbReference type="Pfam" id="PF16519"/>
    </source>
</evidence>
<feature type="compositionally biased region" description="Basic residues" evidence="5">
    <location>
        <begin position="813"/>
        <end position="828"/>
    </location>
</feature>
<evidence type="ECO:0000256" key="2">
    <source>
        <dbReference type="ARBA" id="ARBA00022692"/>
    </source>
</evidence>